<feature type="region of interest" description="Disordered" evidence="3">
    <location>
        <begin position="1037"/>
        <end position="1097"/>
    </location>
</feature>
<dbReference type="InterPro" id="IPR008978">
    <property type="entry name" value="HSP20-like_chaperone"/>
</dbReference>
<feature type="domain" description="SHSP" evidence="4">
    <location>
        <begin position="634"/>
        <end position="744"/>
    </location>
</feature>
<name>A0A8J8WKV1_CHIOP</name>
<dbReference type="InterPro" id="IPR002068">
    <property type="entry name" value="A-crystallin/Hsp20_dom"/>
</dbReference>
<feature type="compositionally biased region" description="Low complexity" evidence="3">
    <location>
        <begin position="791"/>
        <end position="809"/>
    </location>
</feature>
<evidence type="ECO:0000256" key="2">
    <source>
        <dbReference type="RuleBase" id="RU003616"/>
    </source>
</evidence>
<sequence length="1097" mass="118679">MAPISTLDTMASTMGHSDLGHSLMSFDLPISRRGHFFKDSIFENAHQQFNSTVKGILQRWGETDFLGNPKLCLPDALSRYRQLRTHNLKEEDQAVTVNCDAASQKIVMDVHDFVGGEVKVKVAGERELVVEGRTETKTGDWSVSSNTFHRRFCLPTNTDVKAVSAVLSDDGILTITAPRKVTALEAGHMEVPITREGTQAAATTLESNAKAASSTSKTTETSSSTCSQQQQTQSSVAAEPRGQIIPIVVDASQEPQSPPAALTKDTAMKLDAKSSVNTKIESAIKNISETVRRAQQFETTSEASSPRPLFAPPALRRRTIPISTSSLLPITKKGRFFDDDFFASMRQDFQGAVNEVLGRWGEGSVLGNGRDALTSLDRYRQLRGRNLDVESQAMTVTADQASHKIVMDVHDFVGGEVKVKMAGERELVVEGRTETKTGDWSVSSNTFRRRFCLPTNTDVKAVSAVLSDDGILTITAPRKTQVPSGPQIAGSTIPIQVEGQQGIKIEPATPSTPGTPATPFSPPVAHVCPIPQQQSLLSSTQTDARVSGSVGTFAKKEESSQTKQTSSLFSQLPERSFTPGGMTLPITTRGLFFGDSFFKNTWQDFQEAVSDVVSRTGNSSSDDDLTRYMTLRTGDVKDVNQAVKSTEDEANYKIVVDVQDFMKGGNITVKAVRDRELVVEGHVEQEEGGAKFRKQFNRRFVLPHDIYPESVSSVMSADGVLTITAPKKPSTFQLREVILPIAIEEGVHRTESLSQVATPEVMSPLVMSPPVGQVTSQPLPAFRPMSDTTASVHQESVSQSVTSQASQKVGGTREHIIPMAVEDIHPSVVTGSTQARQAEVSQTVSQTQAAAKTVSQTQAAATSAAQVQKTAASESLQTENRSTLQTEHGALKVVPINHKGAFLNDSFFDDARQRFSALTQQSDARSSLASSRSLLRRNFHQTEQETHVEEDAHALKVVLDVTDFIGGEVKVGVEGGHSLVVEGQTSCEEGTSSSSRTFRRVFSLPRQVDVAAVTSALSSDGVLTIMAPKLQTLTEAAAGSKAMTSESHSRQESQGAGARSLEERNVKEEVKESEGSSSKSFSSSQTSQQQYSSQNVF</sequence>
<evidence type="ECO:0000256" key="3">
    <source>
        <dbReference type="SAM" id="MobiDB-lite"/>
    </source>
</evidence>
<dbReference type="GO" id="GO:0009408">
    <property type="term" value="P:response to heat"/>
    <property type="evidence" value="ECO:0007669"/>
    <property type="project" value="TreeGrafter"/>
</dbReference>
<dbReference type="GO" id="GO:0005737">
    <property type="term" value="C:cytoplasm"/>
    <property type="evidence" value="ECO:0007669"/>
    <property type="project" value="TreeGrafter"/>
</dbReference>
<feature type="compositionally biased region" description="Polar residues" evidence="3">
    <location>
        <begin position="561"/>
        <end position="570"/>
    </location>
</feature>
<gene>
    <name evidence="5" type="primary">l(2)efl_1</name>
    <name evidence="5" type="ORF">GWK47_027303</name>
</gene>
<dbReference type="PRINTS" id="PR00299">
    <property type="entry name" value="ACRYSTALLIN"/>
</dbReference>
<accession>A0A8J8WKV1</accession>
<comment type="similarity">
    <text evidence="1 2">Belongs to the small heat shock protein (HSP20) family.</text>
</comment>
<feature type="region of interest" description="Disordered" evidence="3">
    <location>
        <begin position="552"/>
        <end position="581"/>
    </location>
</feature>
<evidence type="ECO:0000313" key="5">
    <source>
        <dbReference type="EMBL" id="KAG0694040.1"/>
    </source>
</evidence>
<feature type="compositionally biased region" description="Low complexity" evidence="3">
    <location>
        <begin position="213"/>
        <end position="235"/>
    </location>
</feature>
<feature type="region of interest" description="Disordered" evidence="3">
    <location>
        <begin position="787"/>
        <end position="810"/>
    </location>
</feature>
<reference evidence="5" key="1">
    <citation type="submission" date="2020-07" db="EMBL/GenBank/DDBJ databases">
        <title>The High-quality genome of the commercially important snow crab, Chionoecetes opilio.</title>
        <authorList>
            <person name="Jeong J.-H."/>
            <person name="Ryu S."/>
        </authorList>
    </citation>
    <scope>NUCLEOTIDE SEQUENCE</scope>
    <source>
        <strain evidence="5">MADBK_172401_WGS</strain>
        <tissue evidence="5">Digestive gland</tissue>
    </source>
</reference>
<evidence type="ECO:0000259" key="4">
    <source>
        <dbReference type="PROSITE" id="PS01031"/>
    </source>
</evidence>
<evidence type="ECO:0000256" key="1">
    <source>
        <dbReference type="PROSITE-ProRule" id="PRU00285"/>
    </source>
</evidence>
<dbReference type="GO" id="GO:0042026">
    <property type="term" value="P:protein refolding"/>
    <property type="evidence" value="ECO:0007669"/>
    <property type="project" value="TreeGrafter"/>
</dbReference>
<dbReference type="CDD" id="cd06526">
    <property type="entry name" value="metazoan_ACD"/>
    <property type="match status" value="4"/>
</dbReference>
<feature type="domain" description="SHSP" evidence="4">
    <location>
        <begin position="86"/>
        <end position="194"/>
    </location>
</feature>
<organism evidence="5 6">
    <name type="scientific">Chionoecetes opilio</name>
    <name type="common">Atlantic snow crab</name>
    <name type="synonym">Cancer opilio</name>
    <dbReference type="NCBI Taxonomy" id="41210"/>
    <lineage>
        <taxon>Eukaryota</taxon>
        <taxon>Metazoa</taxon>
        <taxon>Ecdysozoa</taxon>
        <taxon>Arthropoda</taxon>
        <taxon>Crustacea</taxon>
        <taxon>Multicrustacea</taxon>
        <taxon>Malacostraca</taxon>
        <taxon>Eumalacostraca</taxon>
        <taxon>Eucarida</taxon>
        <taxon>Decapoda</taxon>
        <taxon>Pleocyemata</taxon>
        <taxon>Brachyura</taxon>
        <taxon>Eubrachyura</taxon>
        <taxon>Majoidea</taxon>
        <taxon>Majidae</taxon>
        <taxon>Chionoecetes</taxon>
    </lineage>
</organism>
<dbReference type="Gene3D" id="2.60.40.790">
    <property type="match status" value="4"/>
</dbReference>
<dbReference type="GO" id="GO:0051082">
    <property type="term" value="F:unfolded protein binding"/>
    <property type="evidence" value="ECO:0007669"/>
    <property type="project" value="TreeGrafter"/>
</dbReference>
<dbReference type="PANTHER" id="PTHR45640:SF26">
    <property type="entry name" value="RE23625P"/>
    <property type="match status" value="1"/>
</dbReference>
<dbReference type="InterPro" id="IPR001436">
    <property type="entry name" value="Alpha-crystallin/sHSP_animal"/>
</dbReference>
<dbReference type="Pfam" id="PF00011">
    <property type="entry name" value="HSP20"/>
    <property type="match status" value="4"/>
</dbReference>
<feature type="region of interest" description="Disordered" evidence="3">
    <location>
        <begin position="206"/>
        <end position="240"/>
    </location>
</feature>
<dbReference type="OrthoDB" id="6366277at2759"/>
<evidence type="ECO:0000313" key="6">
    <source>
        <dbReference type="Proteomes" id="UP000770661"/>
    </source>
</evidence>
<dbReference type="AlphaFoldDB" id="A0A8J8WKV1"/>
<protein>
    <submittedName>
        <fullName evidence="5">Protein lethal(2)essential for life</fullName>
    </submittedName>
</protein>
<keyword evidence="6" id="KW-1185">Reference proteome</keyword>
<dbReference type="EMBL" id="JACEEZ010026208">
    <property type="protein sequence ID" value="KAG0694040.1"/>
    <property type="molecule type" value="Genomic_DNA"/>
</dbReference>
<feature type="domain" description="SHSP" evidence="4">
    <location>
        <begin position="937"/>
        <end position="1046"/>
    </location>
</feature>
<feature type="compositionally biased region" description="Basic and acidic residues" evidence="3">
    <location>
        <begin position="1060"/>
        <end position="1074"/>
    </location>
</feature>
<proteinExistence type="inferred from homology"/>
<feature type="compositionally biased region" description="Low complexity" evidence="3">
    <location>
        <begin position="1075"/>
        <end position="1097"/>
    </location>
</feature>
<dbReference type="GO" id="GO:0005634">
    <property type="term" value="C:nucleus"/>
    <property type="evidence" value="ECO:0007669"/>
    <property type="project" value="TreeGrafter"/>
</dbReference>
<dbReference type="SUPFAM" id="SSF49764">
    <property type="entry name" value="HSP20-like chaperones"/>
    <property type="match status" value="4"/>
</dbReference>
<comment type="caution">
    <text evidence="5">The sequence shown here is derived from an EMBL/GenBank/DDBJ whole genome shotgun (WGS) entry which is preliminary data.</text>
</comment>
<dbReference type="Proteomes" id="UP000770661">
    <property type="component" value="Unassembled WGS sequence"/>
</dbReference>
<dbReference type="PANTHER" id="PTHR45640">
    <property type="entry name" value="HEAT SHOCK PROTEIN HSP-12.2-RELATED"/>
    <property type="match status" value="1"/>
</dbReference>
<feature type="domain" description="SHSP" evidence="4">
    <location>
        <begin position="385"/>
        <end position="498"/>
    </location>
</feature>
<dbReference type="PROSITE" id="PS01031">
    <property type="entry name" value="SHSP"/>
    <property type="match status" value="4"/>
</dbReference>